<evidence type="ECO:0000313" key="1">
    <source>
        <dbReference type="EMBL" id="CAB1370202.1"/>
    </source>
</evidence>
<evidence type="ECO:0008006" key="3">
    <source>
        <dbReference type="Google" id="ProtNLM"/>
    </source>
</evidence>
<reference evidence="1 2" key="1">
    <citation type="submission" date="2020-03" db="EMBL/GenBank/DDBJ databases">
        <authorList>
            <consortium name="Genoscope - CEA"/>
            <person name="William W."/>
        </authorList>
    </citation>
    <scope>NUCLEOTIDE SEQUENCE [LARGE SCALE GENOMIC DNA]</scope>
    <source>
        <strain evidence="2">DSM 16959</strain>
    </source>
</reference>
<dbReference type="RefSeq" id="WP_145770750.1">
    <property type="nucleotide sequence ID" value="NZ_LR778301.1"/>
</dbReference>
<sequence length="263" mass="29131">MAFYPFPPIPNPSYGTGIFRRRIRLENHGQSVLAGLEDTMHACKLVLHHQDGCIAAVDAEWVRYPTMTCPGATTQLSALAGQPLTASWTTFREYQDPRLHCTHLLNLLGLAAAHALRERGQRQFDVAVPDLKDGLTRAQVLVDGELVHDWSSDLQTLVGPAQVAGVSLFKGFTQWAPQHFSGDVLEAAYVLHMGLFVAGSRMFDGAAMLQKYPAIPHVARDLIGSCYARQEERFDSSIPMANSIRDFTDSPDEMLQFMETEGM</sequence>
<organism evidence="1 2">
    <name type="scientific">Denitratisoma oestradiolicum</name>
    <dbReference type="NCBI Taxonomy" id="311182"/>
    <lineage>
        <taxon>Bacteria</taxon>
        <taxon>Pseudomonadati</taxon>
        <taxon>Pseudomonadota</taxon>
        <taxon>Betaproteobacteria</taxon>
        <taxon>Nitrosomonadales</taxon>
        <taxon>Sterolibacteriaceae</taxon>
        <taxon>Denitratisoma</taxon>
    </lineage>
</organism>
<protein>
    <recommendedName>
        <fullName evidence="3">DUF2889 domain-containing protein</fullName>
    </recommendedName>
</protein>
<accession>A0A6S6YR10</accession>
<evidence type="ECO:0000313" key="2">
    <source>
        <dbReference type="Proteomes" id="UP000515733"/>
    </source>
</evidence>
<gene>
    <name evidence="1" type="ORF">DENOEST_3048</name>
</gene>
<name>A0A6S6YR10_9PROT</name>
<proteinExistence type="predicted"/>
<dbReference type="AlphaFoldDB" id="A0A6S6YR10"/>
<dbReference type="InterPro" id="IPR021312">
    <property type="entry name" value="DUF2889"/>
</dbReference>
<dbReference type="KEGG" id="doe:DENOEST_3048"/>
<dbReference type="EMBL" id="LR778301">
    <property type="protein sequence ID" value="CAB1370202.1"/>
    <property type="molecule type" value="Genomic_DNA"/>
</dbReference>
<keyword evidence="2" id="KW-1185">Reference proteome</keyword>
<dbReference type="OrthoDB" id="7498222at2"/>
<dbReference type="Pfam" id="PF11136">
    <property type="entry name" value="DUF2889"/>
    <property type="match status" value="1"/>
</dbReference>
<dbReference type="Proteomes" id="UP000515733">
    <property type="component" value="Chromosome"/>
</dbReference>